<dbReference type="Proteomes" id="UP001458880">
    <property type="component" value="Unassembled WGS sequence"/>
</dbReference>
<gene>
    <name evidence="2" type="ORF">QE152_g9659</name>
</gene>
<name>A0AAW1LU36_POPJA</name>
<dbReference type="EMBL" id="JASPKY010000084">
    <property type="protein sequence ID" value="KAK9738695.1"/>
    <property type="molecule type" value="Genomic_DNA"/>
</dbReference>
<feature type="compositionally biased region" description="Acidic residues" evidence="1">
    <location>
        <begin position="40"/>
        <end position="58"/>
    </location>
</feature>
<dbReference type="AlphaFoldDB" id="A0AAW1LU36"/>
<proteinExistence type="predicted"/>
<organism evidence="2 3">
    <name type="scientific">Popillia japonica</name>
    <name type="common">Japanese beetle</name>
    <dbReference type="NCBI Taxonomy" id="7064"/>
    <lineage>
        <taxon>Eukaryota</taxon>
        <taxon>Metazoa</taxon>
        <taxon>Ecdysozoa</taxon>
        <taxon>Arthropoda</taxon>
        <taxon>Hexapoda</taxon>
        <taxon>Insecta</taxon>
        <taxon>Pterygota</taxon>
        <taxon>Neoptera</taxon>
        <taxon>Endopterygota</taxon>
        <taxon>Coleoptera</taxon>
        <taxon>Polyphaga</taxon>
        <taxon>Scarabaeiformia</taxon>
        <taxon>Scarabaeidae</taxon>
        <taxon>Rutelinae</taxon>
        <taxon>Popillia</taxon>
    </lineage>
</organism>
<feature type="region of interest" description="Disordered" evidence="1">
    <location>
        <begin position="17"/>
        <end position="108"/>
    </location>
</feature>
<feature type="compositionally biased region" description="Basic residues" evidence="1">
    <location>
        <begin position="83"/>
        <end position="94"/>
    </location>
</feature>
<reference evidence="2 3" key="1">
    <citation type="journal article" date="2024" name="BMC Genomics">
        <title>De novo assembly and annotation of Popillia japonica's genome with initial clues to its potential as an invasive pest.</title>
        <authorList>
            <person name="Cucini C."/>
            <person name="Boschi S."/>
            <person name="Funari R."/>
            <person name="Cardaioli E."/>
            <person name="Iannotti N."/>
            <person name="Marturano G."/>
            <person name="Paoli F."/>
            <person name="Bruttini M."/>
            <person name="Carapelli A."/>
            <person name="Frati F."/>
            <person name="Nardi F."/>
        </authorList>
    </citation>
    <scope>NUCLEOTIDE SEQUENCE [LARGE SCALE GENOMIC DNA]</scope>
    <source>
        <strain evidence="2">DMR45628</strain>
    </source>
</reference>
<accession>A0AAW1LU36</accession>
<sequence length="153" mass="17792">MNITRSARILLMVKHRAEEEKRPSFSRTNSIEEVLFNDGYDSDMDPEFVATEAEEESSDSSSVQEGSETKENSNDSTEPSRFSSRRPKRGRKRNSMNLIRAQNKKAKNGNKLHYDYKRRIMVEKKLETFQCSCSKKCSTTFSLAQRQQSFKKF</sequence>
<evidence type="ECO:0000313" key="2">
    <source>
        <dbReference type="EMBL" id="KAK9738695.1"/>
    </source>
</evidence>
<comment type="caution">
    <text evidence="2">The sequence shown here is derived from an EMBL/GenBank/DDBJ whole genome shotgun (WGS) entry which is preliminary data.</text>
</comment>
<evidence type="ECO:0000256" key="1">
    <source>
        <dbReference type="SAM" id="MobiDB-lite"/>
    </source>
</evidence>
<evidence type="ECO:0000313" key="3">
    <source>
        <dbReference type="Proteomes" id="UP001458880"/>
    </source>
</evidence>
<keyword evidence="3" id="KW-1185">Reference proteome</keyword>
<protein>
    <submittedName>
        <fullName evidence="2">Uncharacterized protein</fullName>
    </submittedName>
</protein>